<sequence length="69" mass="7310">MCLFVSSQTIRHPPPPLYSLLSPPFAYSNSIQLLSISFNFISKVNPLALRVAAAASSSSATSITANLLS</sequence>
<protein>
    <submittedName>
        <fullName evidence="1">Uncharacterized protein</fullName>
    </submittedName>
</protein>
<reference evidence="1 2" key="1">
    <citation type="submission" date="2019-06" db="EMBL/GenBank/DDBJ databases">
        <title>Genome Sequence of the Brown Rot Fungal Pathogen Monilinia laxa.</title>
        <authorList>
            <person name="De Miccolis Angelini R.M."/>
            <person name="Landi L."/>
            <person name="Abate D."/>
            <person name="Pollastro S."/>
            <person name="Romanazzi G."/>
            <person name="Faretra F."/>
        </authorList>
    </citation>
    <scope>NUCLEOTIDE SEQUENCE [LARGE SCALE GENOMIC DNA]</scope>
    <source>
        <strain evidence="1 2">Mlax316</strain>
    </source>
</reference>
<dbReference type="Proteomes" id="UP000326757">
    <property type="component" value="Unassembled WGS sequence"/>
</dbReference>
<evidence type="ECO:0000313" key="2">
    <source>
        <dbReference type="Proteomes" id="UP000326757"/>
    </source>
</evidence>
<gene>
    <name evidence="1" type="ORF">EYC80_003307</name>
</gene>
<evidence type="ECO:0000313" key="1">
    <source>
        <dbReference type="EMBL" id="KAB8301440.1"/>
    </source>
</evidence>
<accession>A0A5N6KDB9</accession>
<organism evidence="1 2">
    <name type="scientific">Monilinia laxa</name>
    <name type="common">Brown rot fungus</name>
    <name type="synonym">Sclerotinia laxa</name>
    <dbReference type="NCBI Taxonomy" id="61186"/>
    <lineage>
        <taxon>Eukaryota</taxon>
        <taxon>Fungi</taxon>
        <taxon>Dikarya</taxon>
        <taxon>Ascomycota</taxon>
        <taxon>Pezizomycotina</taxon>
        <taxon>Leotiomycetes</taxon>
        <taxon>Helotiales</taxon>
        <taxon>Sclerotiniaceae</taxon>
        <taxon>Monilinia</taxon>
    </lineage>
</organism>
<dbReference type="EMBL" id="VIGI01000004">
    <property type="protein sequence ID" value="KAB8301440.1"/>
    <property type="molecule type" value="Genomic_DNA"/>
</dbReference>
<proteinExistence type="predicted"/>
<comment type="caution">
    <text evidence="1">The sequence shown here is derived from an EMBL/GenBank/DDBJ whole genome shotgun (WGS) entry which is preliminary data.</text>
</comment>
<keyword evidence="2" id="KW-1185">Reference proteome</keyword>
<dbReference type="AlphaFoldDB" id="A0A5N6KDB9"/>
<name>A0A5N6KDB9_MONLA</name>